<keyword evidence="7" id="KW-0548">Nucleotidyltransferase</keyword>
<dbReference type="InterPro" id="IPR001126">
    <property type="entry name" value="UmuC"/>
</dbReference>
<dbReference type="PROSITE" id="PS50173">
    <property type="entry name" value="UMUC"/>
    <property type="match status" value="1"/>
</dbReference>
<dbReference type="Gene3D" id="1.10.150.20">
    <property type="entry name" value="5' to 3' exonuclease, C-terminal subdomain"/>
    <property type="match status" value="1"/>
</dbReference>
<dbReference type="GO" id="GO:0005634">
    <property type="term" value="C:nucleus"/>
    <property type="evidence" value="ECO:0007669"/>
    <property type="project" value="UniProtKB-SubCell"/>
</dbReference>
<dbReference type="GO" id="GO:0003887">
    <property type="term" value="F:DNA-directed DNA polymerase activity"/>
    <property type="evidence" value="ECO:0007669"/>
    <property type="project" value="InterPro"/>
</dbReference>
<dbReference type="InterPro" id="IPR036775">
    <property type="entry name" value="DNA_pol_Y-fam_lit_finger_sf"/>
</dbReference>
<dbReference type="SMART" id="SM00292">
    <property type="entry name" value="BRCT"/>
    <property type="match status" value="1"/>
</dbReference>
<dbReference type="GO" id="GO:0070987">
    <property type="term" value="P:error-free translesion synthesis"/>
    <property type="evidence" value="ECO:0007669"/>
    <property type="project" value="TreeGrafter"/>
</dbReference>
<name>A0A8H7GZR5_9ASCO</name>
<organism evidence="19 20">
    <name type="scientific">Metschnikowia pulcherrima</name>
    <dbReference type="NCBI Taxonomy" id="27326"/>
    <lineage>
        <taxon>Eukaryota</taxon>
        <taxon>Fungi</taxon>
        <taxon>Dikarya</taxon>
        <taxon>Ascomycota</taxon>
        <taxon>Saccharomycotina</taxon>
        <taxon>Pichiomycetes</taxon>
        <taxon>Metschnikowiaceae</taxon>
        <taxon>Metschnikowia</taxon>
    </lineage>
</organism>
<dbReference type="Gene3D" id="3.30.1490.100">
    <property type="entry name" value="DNA polymerase, Y-family, little finger domain"/>
    <property type="match status" value="1"/>
</dbReference>
<dbReference type="Pfam" id="PF21999">
    <property type="entry name" value="IMS_HHH_1"/>
    <property type="match status" value="1"/>
</dbReference>
<evidence type="ECO:0000259" key="17">
    <source>
        <dbReference type="PROSITE" id="PS50172"/>
    </source>
</evidence>
<reference evidence="19" key="1">
    <citation type="submission" date="2020-10" db="EMBL/GenBank/DDBJ databases">
        <title>The Whole-Genome Sequence of Metschnikowia persimmonesis, a Novel Endophytic Yeast Species Isolated from Medicinal Plant Diospyros kaki Thumb.</title>
        <authorList>
            <person name="Rahmat E."/>
            <person name="Kang Y."/>
        </authorList>
    </citation>
    <scope>NUCLEOTIDE SEQUENCE</scope>
    <source>
        <strain evidence="19">KIOM G15050</strain>
    </source>
</reference>
<feature type="domain" description="BRCT" evidence="17">
    <location>
        <begin position="344"/>
        <end position="432"/>
    </location>
</feature>
<feature type="region of interest" description="Disordered" evidence="16">
    <location>
        <begin position="254"/>
        <end position="276"/>
    </location>
</feature>
<dbReference type="CDD" id="cd01701">
    <property type="entry name" value="PolY_Rev1"/>
    <property type="match status" value="1"/>
</dbReference>
<dbReference type="InterPro" id="IPR043502">
    <property type="entry name" value="DNA/RNA_pol_sf"/>
</dbReference>
<dbReference type="Pfam" id="PF00817">
    <property type="entry name" value="IMS"/>
    <property type="match status" value="1"/>
</dbReference>
<dbReference type="PANTHER" id="PTHR45990">
    <property type="entry name" value="DNA REPAIR PROTEIN REV1"/>
    <property type="match status" value="1"/>
</dbReference>
<evidence type="ECO:0000256" key="14">
    <source>
        <dbReference type="ARBA" id="ARBA00058985"/>
    </source>
</evidence>
<keyword evidence="13" id="KW-0539">Nucleus</keyword>
<dbReference type="Gene3D" id="3.40.50.10190">
    <property type="entry name" value="BRCT domain"/>
    <property type="match status" value="1"/>
</dbReference>
<comment type="subcellular location">
    <subcellularLocation>
        <location evidence="2">Nucleus</location>
    </subcellularLocation>
</comment>
<evidence type="ECO:0000313" key="20">
    <source>
        <dbReference type="Proteomes" id="UP000649328"/>
    </source>
</evidence>
<feature type="region of interest" description="Disordered" evidence="16">
    <location>
        <begin position="174"/>
        <end position="201"/>
    </location>
</feature>
<dbReference type="GO" id="GO:0046872">
    <property type="term" value="F:metal ion binding"/>
    <property type="evidence" value="ECO:0007669"/>
    <property type="project" value="UniProtKB-KW"/>
</dbReference>
<comment type="cofactor">
    <cofactor evidence="1">
        <name>Mg(2+)</name>
        <dbReference type="ChEBI" id="CHEBI:18420"/>
    </cofactor>
</comment>
<keyword evidence="6" id="KW-0808">Transferase</keyword>
<evidence type="ECO:0000256" key="1">
    <source>
        <dbReference type="ARBA" id="ARBA00001946"/>
    </source>
</evidence>
<feature type="domain" description="UmuC" evidence="18">
    <location>
        <begin position="708"/>
        <end position="894"/>
    </location>
</feature>
<evidence type="ECO:0000256" key="13">
    <source>
        <dbReference type="ARBA" id="ARBA00023242"/>
    </source>
</evidence>
<protein>
    <recommendedName>
        <fullName evidence="4">DNA repair protein REV1</fullName>
    </recommendedName>
    <alternativeName>
        <fullName evidence="15">Reversionless protein 1</fullName>
    </alternativeName>
</protein>
<dbReference type="Pfam" id="PF11799">
    <property type="entry name" value="IMS_C"/>
    <property type="match status" value="1"/>
</dbReference>
<dbReference type="PANTHER" id="PTHR45990:SF1">
    <property type="entry name" value="DNA REPAIR PROTEIN REV1"/>
    <property type="match status" value="1"/>
</dbReference>
<dbReference type="SUPFAM" id="SSF100879">
    <property type="entry name" value="Lesion bypass DNA polymerase (Y-family), little finger domain"/>
    <property type="match status" value="1"/>
</dbReference>
<dbReference type="Pfam" id="PF16589">
    <property type="entry name" value="BRCT_2"/>
    <property type="match status" value="1"/>
</dbReference>
<proteinExistence type="inferred from homology"/>
<dbReference type="GO" id="GO:0006281">
    <property type="term" value="P:DNA repair"/>
    <property type="evidence" value="ECO:0007669"/>
    <property type="project" value="UniProtKB-KW"/>
</dbReference>
<evidence type="ECO:0000256" key="5">
    <source>
        <dbReference type="ARBA" id="ARBA00022634"/>
    </source>
</evidence>
<evidence type="ECO:0000256" key="9">
    <source>
        <dbReference type="ARBA" id="ARBA00022763"/>
    </source>
</evidence>
<evidence type="ECO:0000256" key="4">
    <source>
        <dbReference type="ARBA" id="ARBA00020399"/>
    </source>
</evidence>
<dbReference type="GO" id="GO:0003684">
    <property type="term" value="F:damaged DNA binding"/>
    <property type="evidence" value="ECO:0007669"/>
    <property type="project" value="InterPro"/>
</dbReference>
<keyword evidence="5" id="KW-0237">DNA synthesis</keyword>
<evidence type="ECO:0000256" key="12">
    <source>
        <dbReference type="ARBA" id="ARBA00023204"/>
    </source>
</evidence>
<keyword evidence="11" id="KW-0238">DNA-binding</keyword>
<keyword evidence="12" id="KW-0234">DNA repair</keyword>
<evidence type="ECO:0000256" key="3">
    <source>
        <dbReference type="ARBA" id="ARBA00010945"/>
    </source>
</evidence>
<dbReference type="SUPFAM" id="SSF56672">
    <property type="entry name" value="DNA/RNA polymerases"/>
    <property type="match status" value="1"/>
</dbReference>
<evidence type="ECO:0000259" key="18">
    <source>
        <dbReference type="PROSITE" id="PS50173"/>
    </source>
</evidence>
<dbReference type="Gene3D" id="3.30.70.270">
    <property type="match status" value="1"/>
</dbReference>
<dbReference type="InterPro" id="IPR001357">
    <property type="entry name" value="BRCT_dom"/>
</dbReference>
<dbReference type="GO" id="GO:0042276">
    <property type="term" value="P:error-prone translesion synthesis"/>
    <property type="evidence" value="ECO:0007669"/>
    <property type="project" value="TreeGrafter"/>
</dbReference>
<keyword evidence="20" id="KW-1185">Reference proteome</keyword>
<dbReference type="EMBL" id="JACBPP010000001">
    <property type="protein sequence ID" value="KAF8004733.1"/>
    <property type="molecule type" value="Genomic_DNA"/>
</dbReference>
<evidence type="ECO:0000256" key="16">
    <source>
        <dbReference type="SAM" id="MobiDB-lite"/>
    </source>
</evidence>
<dbReference type="InterPro" id="IPR017961">
    <property type="entry name" value="DNA_pol_Y-fam_little_finger"/>
</dbReference>
<evidence type="ECO:0000256" key="6">
    <source>
        <dbReference type="ARBA" id="ARBA00022679"/>
    </source>
</evidence>
<dbReference type="OrthoDB" id="427711at2759"/>
<comment type="caution">
    <text evidence="19">The sequence shown here is derived from an EMBL/GenBank/DDBJ whole genome shotgun (WGS) entry which is preliminary data.</text>
</comment>
<dbReference type="PROSITE" id="PS50172">
    <property type="entry name" value="BRCT"/>
    <property type="match status" value="1"/>
</dbReference>
<dbReference type="InterPro" id="IPR036420">
    <property type="entry name" value="BRCT_dom_sf"/>
</dbReference>
<dbReference type="SUPFAM" id="SSF52113">
    <property type="entry name" value="BRCT domain"/>
    <property type="match status" value="1"/>
</dbReference>
<dbReference type="Gene3D" id="6.10.250.1490">
    <property type="match status" value="1"/>
</dbReference>
<dbReference type="FunFam" id="3.40.50.10190:FF:000011">
    <property type="entry name" value="DNA repair protein REV1"/>
    <property type="match status" value="1"/>
</dbReference>
<comment type="similarity">
    <text evidence="3">Belongs to the DNA polymerase type-Y family.</text>
</comment>
<dbReference type="CDD" id="cd17719">
    <property type="entry name" value="BRCT_Rev1"/>
    <property type="match status" value="1"/>
</dbReference>
<evidence type="ECO:0000256" key="7">
    <source>
        <dbReference type="ARBA" id="ARBA00022695"/>
    </source>
</evidence>
<sequence>MADENTYPSFLSLLNELQLIAHINALNQFSQQGQLSQHIRGGKNQQNEANRLDAPVLLTFRPDNNNEIENAENLGINGSFEGTSTPTIKAGEKLRHPFLCLALSLASDPFDDNLDSQLIKLGTGLAGNVPNTALISASLACSDGPVPGNQLALLQKSDLSETNLKDNAQEVNSKKSVTFATDDGDDTDSDERVGEYSGDFGDEDLVLSPDGLVIGGKASNVLHNNNGFVNSHIIADSHDDEVLASEDMIGLDGFQNGNGGGSQNTHPLQDKHDPNHTNLHAEVADADEILDDPETSIFAEVGPQHEFGDYDTYFENKYRKQQVADRDFIRWEKQRRVANGQLADIPRVFAGCRIFVNGNTTPTLATIHKLVILHGGTFLSHLLNKGAATHIICDRLTPRKRVQFKNYRVVKAQWIADCVAQEKLLDWKAYRLIDDIEPLQKRLGFSKVGDDHEEVLSPAAGSGVFNKEDDACDKYESAEVFYEEAEISEDIDFGELPETTEAPGPLMETGLTRHNSVMFHNIAEDNDQVSLPTNNAGPQASKLANGIQNDDRGNGDIALKISARGIQPGPSTGINIDPVYENSQAPKILSQIVEMAESQDDNPFLDPMLEGRIEDSREAYRSQEQHNSFMEMLSASKQTNLSQLKVSKPRQAFAQMDAKHPDFLKHFFANSRLHHLSTWKADLKSKFLRLIARGYEGPPRISLAQSVILHIDFDCFFATASALKHPHLDIKRDPIAVSHGGKSSDIASCNYVARDFGVSNGMWLGRALEMCPDLKVVDYDFEAYEKFSHEFYSYLVLQKIFDSIFPVLIDEVLVDASSHCHGDNICEKVNELCTQIRRDVLARTNCPVSIGAALNVLLAKLAIRKAKPDGHYYLYEDVQDFLDNTDVRQLPGVGSSLARRISEELGHLEYGPIPIREVRTLSRERLTRVFGDKTGLKIFDNCRGHDLTKIHLDTSSSEALLGRKTVSVDVNYGIRFSLFSEVEIFLMSLAKELHSRLIDLGACGSSITLRLAKRAPDAPVVTPKFMGLGKCIFVSRSSSLGVATNDWGLLGSEMKALLRSFNIPLQDLRGIAVSMSKLEDIETVKKQRQQKLVFLRKLAPQKTMVLPPIMSQDIPFAERVTGGESVDWNVFNQLPEEIRFELKKELLRRGIPVSAKERSPRKRNLDGSAKVYLQQMFPSQAYGEFKVKRVIESPTKKKKLESPLKRRKSELPVPVPAIYNDTVSYDESVLNEIPSSIRNEFMEELEWQKRHKLLGFVSVRTKMQQKQEIERRIKEQVLDVQWLAKRERGVTLPSFNESINNYHELAALLREWVKLTVQDEGPHSDDVAMLEDYLQGAISDSRDPILATTKTLHQCLDFDSLPVR</sequence>
<keyword evidence="10" id="KW-0460">Magnesium</keyword>
<keyword evidence="8" id="KW-0479">Metal-binding</keyword>
<evidence type="ECO:0000313" key="19">
    <source>
        <dbReference type="EMBL" id="KAF8004733.1"/>
    </source>
</evidence>
<dbReference type="GO" id="GO:0017125">
    <property type="term" value="F:deoxycytidyl transferase activity"/>
    <property type="evidence" value="ECO:0007669"/>
    <property type="project" value="TreeGrafter"/>
</dbReference>
<evidence type="ECO:0000256" key="15">
    <source>
        <dbReference type="ARBA" id="ARBA00081902"/>
    </source>
</evidence>
<accession>A0A8H7GZR5</accession>
<dbReference type="FunFam" id="3.30.1490.100:FF:000001">
    <property type="entry name" value="DNA repair protein REV1"/>
    <property type="match status" value="1"/>
</dbReference>
<evidence type="ECO:0000256" key="10">
    <source>
        <dbReference type="ARBA" id="ARBA00022842"/>
    </source>
</evidence>
<keyword evidence="9" id="KW-0227">DNA damage</keyword>
<dbReference type="Proteomes" id="UP000649328">
    <property type="component" value="Unassembled WGS sequence"/>
</dbReference>
<evidence type="ECO:0000256" key="11">
    <source>
        <dbReference type="ARBA" id="ARBA00023125"/>
    </source>
</evidence>
<dbReference type="InterPro" id="IPR043128">
    <property type="entry name" value="Rev_trsase/Diguanyl_cyclase"/>
</dbReference>
<dbReference type="Gene3D" id="3.40.1170.60">
    <property type="match status" value="1"/>
</dbReference>
<dbReference type="InterPro" id="IPR053848">
    <property type="entry name" value="IMS_HHH_1"/>
</dbReference>
<evidence type="ECO:0000256" key="8">
    <source>
        <dbReference type="ARBA" id="ARBA00022723"/>
    </source>
</evidence>
<evidence type="ECO:0000256" key="2">
    <source>
        <dbReference type="ARBA" id="ARBA00004123"/>
    </source>
</evidence>
<comment type="function">
    <text evidence="14">Deoxycytidyl transferase involved in DNA repair. Transfers a dCMP residue from dCTP to the 3'-end of a DNA primer in a template-dependent reaction. May assist in the first step in the bypass of abasic lesions by the insertion of a nucleotide opposite the lesion. Required for normal induction of mutations by physical and chemical agents. Involved in mitochondrial DNA mutagenesis.</text>
</comment>
<gene>
    <name evidence="19" type="ORF">HF325_000190</name>
</gene>